<dbReference type="PANTHER" id="PTHR43625">
    <property type="entry name" value="AFLATOXIN B1 ALDEHYDE REDUCTASE"/>
    <property type="match status" value="1"/>
</dbReference>
<dbReference type="Proteomes" id="UP001180754">
    <property type="component" value="Unassembled WGS sequence"/>
</dbReference>
<name>A0ABU2X6M0_9ACTN</name>
<evidence type="ECO:0000313" key="3">
    <source>
        <dbReference type="EMBL" id="MDT0541568.1"/>
    </source>
</evidence>
<evidence type="ECO:0000256" key="1">
    <source>
        <dbReference type="ARBA" id="ARBA00023002"/>
    </source>
</evidence>
<dbReference type="InterPro" id="IPR006311">
    <property type="entry name" value="TAT_signal"/>
</dbReference>
<feature type="domain" description="NADP-dependent oxidoreductase" evidence="2">
    <location>
        <begin position="81"/>
        <end position="375"/>
    </location>
</feature>
<reference evidence="3" key="1">
    <citation type="submission" date="2024-05" db="EMBL/GenBank/DDBJ databases">
        <title>30 novel species of actinomycetes from the DSMZ collection.</title>
        <authorList>
            <person name="Nouioui I."/>
        </authorList>
    </citation>
    <scope>NUCLEOTIDE SEQUENCE</scope>
    <source>
        <strain evidence="3">DSM 41529</strain>
    </source>
</reference>
<sequence>MHEQDSTPNSSPTDRGRRGFLGAAALAATSLMAVTGAAPAQAHAARPAKGTGASASGRNQVTAAITQTGRRRLGSLKVSSIGLGTQTMPGNLYGPVTSRKDMVSLIRTAVDQGVTFFDTAEAYGPFESERIVGEALRPVRDKVVIATKFGWDINPGTGAVTGLNSRPDHIRRVVDAMLKRLRTDHIDLLYQHRVDPTVPIEDVADTVKDLVAQGKVLHWGLSEPGLQTVRRAHAILPLTAIQNEYSTLWRGPEQNVLPLCEELGIGFVCWAPLGMGFTTGAMSPYFQFAEGDFRPVFPRNSRDNLAANMPLVQLLQEWAVRKGATPGQIDLAWLLAQKPWIVPIPSTTRLSHLVENIGAEEVRFSPDELQELNAAVANITIHGDRLPPAALAMTGVEAPSR</sequence>
<dbReference type="PROSITE" id="PS51318">
    <property type="entry name" value="TAT"/>
    <property type="match status" value="1"/>
</dbReference>
<proteinExistence type="predicted"/>
<dbReference type="RefSeq" id="WP_311721841.1">
    <property type="nucleotide sequence ID" value="NZ_JAVRFD010000001.1"/>
</dbReference>
<gene>
    <name evidence="3" type="ORF">RND15_02405</name>
</gene>
<dbReference type="EMBL" id="JAVRFD010000001">
    <property type="protein sequence ID" value="MDT0541568.1"/>
    <property type="molecule type" value="Genomic_DNA"/>
</dbReference>
<dbReference type="PANTHER" id="PTHR43625:SF77">
    <property type="entry name" value="ALDO-KETO REDUCTASE"/>
    <property type="match status" value="1"/>
</dbReference>
<comment type="caution">
    <text evidence="3">The sequence shown here is derived from an EMBL/GenBank/DDBJ whole genome shotgun (WGS) entry which is preliminary data.</text>
</comment>
<dbReference type="InterPro" id="IPR036812">
    <property type="entry name" value="NAD(P)_OxRdtase_dom_sf"/>
</dbReference>
<dbReference type="InterPro" id="IPR050791">
    <property type="entry name" value="Aldo-Keto_reductase"/>
</dbReference>
<protein>
    <submittedName>
        <fullName evidence="3">Aldo/keto reductase</fullName>
    </submittedName>
</protein>
<dbReference type="CDD" id="cd19078">
    <property type="entry name" value="AKR_AKR13C1_2"/>
    <property type="match status" value="1"/>
</dbReference>
<keyword evidence="4" id="KW-1185">Reference proteome</keyword>
<accession>A0ABU2X6M0</accession>
<evidence type="ECO:0000313" key="4">
    <source>
        <dbReference type="Proteomes" id="UP001180754"/>
    </source>
</evidence>
<evidence type="ECO:0000259" key="2">
    <source>
        <dbReference type="Pfam" id="PF00248"/>
    </source>
</evidence>
<keyword evidence="1" id="KW-0560">Oxidoreductase</keyword>
<organism evidence="3 4">
    <name type="scientific">Streptomyces lonegramiae</name>
    <dbReference type="NCBI Taxonomy" id="3075524"/>
    <lineage>
        <taxon>Bacteria</taxon>
        <taxon>Bacillati</taxon>
        <taxon>Actinomycetota</taxon>
        <taxon>Actinomycetes</taxon>
        <taxon>Kitasatosporales</taxon>
        <taxon>Streptomycetaceae</taxon>
        <taxon>Streptomyces</taxon>
    </lineage>
</organism>
<dbReference type="InterPro" id="IPR023210">
    <property type="entry name" value="NADP_OxRdtase_dom"/>
</dbReference>
<dbReference type="SUPFAM" id="SSF51430">
    <property type="entry name" value="NAD(P)-linked oxidoreductase"/>
    <property type="match status" value="1"/>
</dbReference>
<dbReference type="Gene3D" id="3.20.20.100">
    <property type="entry name" value="NADP-dependent oxidoreductase domain"/>
    <property type="match status" value="1"/>
</dbReference>
<dbReference type="Pfam" id="PF00248">
    <property type="entry name" value="Aldo_ket_red"/>
    <property type="match status" value="1"/>
</dbReference>